<proteinExistence type="predicted"/>
<name>A0A2T2XGA8_9FIRM</name>
<reference evidence="4 5" key="1">
    <citation type="journal article" date="2014" name="BMC Genomics">
        <title>Comparison of environmental and isolate Sulfobacillus genomes reveals diverse carbon, sulfur, nitrogen, and hydrogen metabolisms.</title>
        <authorList>
            <person name="Justice N.B."/>
            <person name="Norman A."/>
            <person name="Brown C.T."/>
            <person name="Singh A."/>
            <person name="Thomas B.C."/>
            <person name="Banfield J.F."/>
        </authorList>
    </citation>
    <scope>NUCLEOTIDE SEQUENCE [LARGE SCALE GENOMIC DNA]</scope>
    <source>
        <strain evidence="4">AMDSBA4</strain>
    </source>
</reference>
<dbReference type="InterPro" id="IPR000914">
    <property type="entry name" value="SBP_5_dom"/>
</dbReference>
<dbReference type="PROSITE" id="PS51257">
    <property type="entry name" value="PROKAR_LIPOPROTEIN"/>
    <property type="match status" value="1"/>
</dbReference>
<feature type="compositionally biased region" description="Polar residues" evidence="1">
    <location>
        <begin position="297"/>
        <end position="309"/>
    </location>
</feature>
<feature type="chain" id="PRO_5038514249" evidence="2">
    <location>
        <begin position="22"/>
        <end position="309"/>
    </location>
</feature>
<evidence type="ECO:0000256" key="1">
    <source>
        <dbReference type="SAM" id="MobiDB-lite"/>
    </source>
</evidence>
<keyword evidence="2" id="KW-0732">Signal</keyword>
<evidence type="ECO:0000313" key="5">
    <source>
        <dbReference type="Proteomes" id="UP000242972"/>
    </source>
</evidence>
<dbReference type="Proteomes" id="UP000242972">
    <property type="component" value="Unassembled WGS sequence"/>
</dbReference>
<feature type="signal peptide" evidence="2">
    <location>
        <begin position="1"/>
        <end position="21"/>
    </location>
</feature>
<dbReference type="Pfam" id="PF00496">
    <property type="entry name" value="SBP_bac_5"/>
    <property type="match status" value="1"/>
</dbReference>
<dbReference type="AlphaFoldDB" id="A0A2T2XGA8"/>
<dbReference type="EMBL" id="PXYW01000019">
    <property type="protein sequence ID" value="PSR33544.1"/>
    <property type="molecule type" value="Genomic_DNA"/>
</dbReference>
<dbReference type="GO" id="GO:0015833">
    <property type="term" value="P:peptide transport"/>
    <property type="evidence" value="ECO:0007669"/>
    <property type="project" value="TreeGrafter"/>
</dbReference>
<feature type="non-terminal residue" evidence="4">
    <location>
        <position position="309"/>
    </location>
</feature>
<evidence type="ECO:0000256" key="2">
    <source>
        <dbReference type="SAM" id="SignalP"/>
    </source>
</evidence>
<feature type="region of interest" description="Disordered" evidence="1">
    <location>
        <begin position="290"/>
        <end position="309"/>
    </location>
</feature>
<gene>
    <name evidence="4" type="ORF">C7B46_09380</name>
</gene>
<protein>
    <submittedName>
        <fullName evidence="4">ABC transporter substrate-binding protein</fullName>
    </submittedName>
</protein>
<dbReference type="Gene3D" id="3.40.190.10">
    <property type="entry name" value="Periplasmic binding protein-like II"/>
    <property type="match status" value="1"/>
</dbReference>
<sequence>MTKRVVATAAAAIIGSSLLLAGCGSSPSTSTSSAPKSPIGDVAVVALPAQIAPNWWFPIESNTAYSDYNSLMSNNMYLPLIHISRTDGVDYARSIASNVTWNSSGTVYTITLHKKWHWSNGAPVTSSDVVWTMQLLEYLSSGNAPWTYGGAGIGGLPARWQSVTADGPYKVIVTLNKPSNPQWFLHNGLGQVTPVPKAVWDIHKSLSNEAKFLNQVSNDPQDSYYQVVDGPFLYSAKDSKPNNQYWTFVPNPSYDGHKATIKKLIYQYESSTASEFAALEKGTVNVGYLPPAPKIPTGQQATRNHTPTR</sequence>
<evidence type="ECO:0000259" key="3">
    <source>
        <dbReference type="Pfam" id="PF00496"/>
    </source>
</evidence>
<accession>A0A2T2XGA8</accession>
<dbReference type="InterPro" id="IPR039424">
    <property type="entry name" value="SBP_5"/>
</dbReference>
<evidence type="ECO:0000313" key="4">
    <source>
        <dbReference type="EMBL" id="PSR33544.1"/>
    </source>
</evidence>
<dbReference type="PANTHER" id="PTHR30290">
    <property type="entry name" value="PERIPLASMIC BINDING COMPONENT OF ABC TRANSPORTER"/>
    <property type="match status" value="1"/>
</dbReference>
<dbReference type="SUPFAM" id="SSF53850">
    <property type="entry name" value="Periplasmic binding protein-like II"/>
    <property type="match status" value="1"/>
</dbReference>
<comment type="caution">
    <text evidence="4">The sequence shown here is derived from an EMBL/GenBank/DDBJ whole genome shotgun (WGS) entry which is preliminary data.</text>
</comment>
<feature type="domain" description="Solute-binding protein family 5" evidence="3">
    <location>
        <begin position="95"/>
        <end position="300"/>
    </location>
</feature>
<organism evidence="4 5">
    <name type="scientific">Sulfobacillus benefaciens</name>
    <dbReference type="NCBI Taxonomy" id="453960"/>
    <lineage>
        <taxon>Bacteria</taxon>
        <taxon>Bacillati</taxon>
        <taxon>Bacillota</taxon>
        <taxon>Clostridia</taxon>
        <taxon>Eubacteriales</taxon>
        <taxon>Clostridiales Family XVII. Incertae Sedis</taxon>
        <taxon>Sulfobacillus</taxon>
    </lineage>
</organism>
<dbReference type="GO" id="GO:1904680">
    <property type="term" value="F:peptide transmembrane transporter activity"/>
    <property type="evidence" value="ECO:0007669"/>
    <property type="project" value="TreeGrafter"/>
</dbReference>